<gene>
    <name evidence="2" type="ORF">PAXRUDRAFT_22187</name>
</gene>
<feature type="region of interest" description="Disordered" evidence="1">
    <location>
        <begin position="1"/>
        <end position="54"/>
    </location>
</feature>
<name>A0A0D0C9E8_9AGAM</name>
<accession>A0A0D0C9E8</accession>
<dbReference type="InParanoid" id="A0A0D0C9E8"/>
<reference evidence="3" key="2">
    <citation type="submission" date="2015-01" db="EMBL/GenBank/DDBJ databases">
        <title>Evolutionary Origins and Diversification of the Mycorrhizal Mutualists.</title>
        <authorList>
            <consortium name="DOE Joint Genome Institute"/>
            <consortium name="Mycorrhizal Genomics Consortium"/>
            <person name="Kohler A."/>
            <person name="Kuo A."/>
            <person name="Nagy L.G."/>
            <person name="Floudas D."/>
            <person name="Copeland A."/>
            <person name="Barry K.W."/>
            <person name="Cichocki N."/>
            <person name="Veneault-Fourrey C."/>
            <person name="LaButti K."/>
            <person name="Lindquist E.A."/>
            <person name="Lipzen A."/>
            <person name="Lundell T."/>
            <person name="Morin E."/>
            <person name="Murat C."/>
            <person name="Riley R."/>
            <person name="Ohm R."/>
            <person name="Sun H."/>
            <person name="Tunlid A."/>
            <person name="Henrissat B."/>
            <person name="Grigoriev I.V."/>
            <person name="Hibbett D.S."/>
            <person name="Martin F."/>
        </authorList>
    </citation>
    <scope>NUCLEOTIDE SEQUENCE [LARGE SCALE GENOMIC DNA]</scope>
    <source>
        <strain evidence="3">Ve08.2h10</strain>
    </source>
</reference>
<proteinExistence type="predicted"/>
<dbReference type="Proteomes" id="UP000054538">
    <property type="component" value="Unassembled WGS sequence"/>
</dbReference>
<keyword evidence="3" id="KW-1185">Reference proteome</keyword>
<feature type="compositionally biased region" description="Basic and acidic residues" evidence="1">
    <location>
        <begin position="8"/>
        <end position="17"/>
    </location>
</feature>
<evidence type="ECO:0000256" key="1">
    <source>
        <dbReference type="SAM" id="MobiDB-lite"/>
    </source>
</evidence>
<dbReference type="HOGENOM" id="CLU_3051031_0_0_1"/>
<evidence type="ECO:0000313" key="2">
    <source>
        <dbReference type="EMBL" id="KIK72268.1"/>
    </source>
</evidence>
<protein>
    <submittedName>
        <fullName evidence="2">Uncharacterized protein</fullName>
    </submittedName>
</protein>
<evidence type="ECO:0000313" key="3">
    <source>
        <dbReference type="Proteomes" id="UP000054538"/>
    </source>
</evidence>
<reference evidence="2 3" key="1">
    <citation type="submission" date="2014-04" db="EMBL/GenBank/DDBJ databases">
        <authorList>
            <consortium name="DOE Joint Genome Institute"/>
            <person name="Kuo A."/>
            <person name="Kohler A."/>
            <person name="Jargeat P."/>
            <person name="Nagy L.G."/>
            <person name="Floudas D."/>
            <person name="Copeland A."/>
            <person name="Barry K.W."/>
            <person name="Cichocki N."/>
            <person name="Veneault-Fourrey C."/>
            <person name="LaButti K."/>
            <person name="Lindquist E.A."/>
            <person name="Lipzen A."/>
            <person name="Lundell T."/>
            <person name="Morin E."/>
            <person name="Murat C."/>
            <person name="Sun H."/>
            <person name="Tunlid A."/>
            <person name="Henrissat B."/>
            <person name="Grigoriev I.V."/>
            <person name="Hibbett D.S."/>
            <person name="Martin F."/>
            <person name="Nordberg H.P."/>
            <person name="Cantor M.N."/>
            <person name="Hua S.X."/>
        </authorList>
    </citation>
    <scope>NUCLEOTIDE SEQUENCE [LARGE SCALE GENOMIC DNA]</scope>
    <source>
        <strain evidence="2 3">Ve08.2h10</strain>
    </source>
</reference>
<organism evidence="2 3">
    <name type="scientific">Paxillus rubicundulus Ve08.2h10</name>
    <dbReference type="NCBI Taxonomy" id="930991"/>
    <lineage>
        <taxon>Eukaryota</taxon>
        <taxon>Fungi</taxon>
        <taxon>Dikarya</taxon>
        <taxon>Basidiomycota</taxon>
        <taxon>Agaricomycotina</taxon>
        <taxon>Agaricomycetes</taxon>
        <taxon>Agaricomycetidae</taxon>
        <taxon>Boletales</taxon>
        <taxon>Paxilineae</taxon>
        <taxon>Paxillaceae</taxon>
        <taxon>Paxillus</taxon>
    </lineage>
</organism>
<sequence>MSHTAITPHRDPMDAESHASLGRTSEFGIHFHPYPKHPALNPSYKHPHAILAQS</sequence>
<dbReference type="EMBL" id="KN831027">
    <property type="protein sequence ID" value="KIK72268.1"/>
    <property type="molecule type" value="Genomic_DNA"/>
</dbReference>
<dbReference type="AlphaFoldDB" id="A0A0D0C9E8"/>